<feature type="region of interest" description="Disordered" evidence="3">
    <location>
        <begin position="55"/>
        <end position="116"/>
    </location>
</feature>
<evidence type="ECO:0000256" key="2">
    <source>
        <dbReference type="ARBA" id="ARBA00023242"/>
    </source>
</evidence>
<dbReference type="EMBL" id="JAHUZN010000002">
    <property type="protein sequence ID" value="KAG8501895.1"/>
    <property type="molecule type" value="Genomic_DNA"/>
</dbReference>
<name>A0A8J5ZQ61_9ROSI</name>
<dbReference type="GO" id="GO:0005634">
    <property type="term" value="C:nucleus"/>
    <property type="evidence" value="ECO:0007669"/>
    <property type="project" value="UniProtKB-SubCell"/>
</dbReference>
<evidence type="ECO:0000256" key="3">
    <source>
        <dbReference type="SAM" id="MobiDB-lite"/>
    </source>
</evidence>
<keyword evidence="2" id="KW-0539">Nucleus</keyword>
<dbReference type="InterPro" id="IPR051767">
    <property type="entry name" value="Nucleoporin_NUP42"/>
</dbReference>
<reference evidence="4 5" key="1">
    <citation type="journal article" date="2021" name="bioRxiv">
        <title>The Gossypium anomalum genome as a resource for cotton improvement and evolutionary analysis of hybrid incompatibility.</title>
        <authorList>
            <person name="Grover C.E."/>
            <person name="Yuan D."/>
            <person name="Arick M.A."/>
            <person name="Miller E.R."/>
            <person name="Hu G."/>
            <person name="Peterson D.G."/>
            <person name="Wendel J.F."/>
            <person name="Udall J.A."/>
        </authorList>
    </citation>
    <scope>NUCLEOTIDE SEQUENCE [LARGE SCALE GENOMIC DNA]</scope>
    <source>
        <strain evidence="4">JFW-Udall</strain>
        <tissue evidence="4">Leaf</tissue>
    </source>
</reference>
<protein>
    <submittedName>
        <fullName evidence="4">Uncharacterized protein</fullName>
    </submittedName>
</protein>
<dbReference type="Proteomes" id="UP000701853">
    <property type="component" value="Chromosome 2"/>
</dbReference>
<sequence length="496" mass="54488">MGRATCPRPKVHLKFGKGQAWANNVTPYIQLGRRARQQPKSNAFGFGTQAISHQQQKPNPFGFGVQNNAQSKGANDFGNKQSQFKNTWTRSSASSGAPSLRQSDNQPQATNHRCNDPESCKRIIAEDFEHERPLWKLTCYSHWKSMFYHVDNLQAFQWVLNFYYSCCKDSPCDIVGDVSYEELRAAAYDDAKRGLSLQSIVRRSSIPYFPDLQLHIERERNLLNSKLVEFENFLRNPYRGPAGSAAAQQIPFPGATTTVLSPTTQNTVAPQSNVPPSVSSFSQLGASLNTGFSPVPSVQSNNASGQPTSFSNSAQSSNVFSANNVPLANAFSFGNQQPNQSVAASFPTNMANFSNSSAINPAINQFSAAAVSTQNFSSSSIQSPAFLNVSLSNSEAVGREATNVQLGYVNGEISLHWETNLFYSKNCLVASLFVFVLPERVYWYDGISVGNKLILISECDRNNLPTTVASGDSNIWLKEKWTPGEIPEEAPPDAYV</sequence>
<dbReference type="PANTHER" id="PTHR46527:SF1">
    <property type="entry name" value="NUCLEOPORIN NUP42"/>
    <property type="match status" value="1"/>
</dbReference>
<evidence type="ECO:0000256" key="1">
    <source>
        <dbReference type="ARBA" id="ARBA00004123"/>
    </source>
</evidence>
<dbReference type="PANTHER" id="PTHR46527">
    <property type="entry name" value="NUCLEOPORIN-LIKE PROTEIN 2"/>
    <property type="match status" value="1"/>
</dbReference>
<feature type="region of interest" description="Disordered" evidence="3">
    <location>
        <begin position="295"/>
        <end position="315"/>
    </location>
</feature>
<comment type="caution">
    <text evidence="4">The sequence shown here is derived from an EMBL/GenBank/DDBJ whole genome shotgun (WGS) entry which is preliminary data.</text>
</comment>
<organism evidence="4 5">
    <name type="scientific">Gossypium anomalum</name>
    <dbReference type="NCBI Taxonomy" id="47600"/>
    <lineage>
        <taxon>Eukaryota</taxon>
        <taxon>Viridiplantae</taxon>
        <taxon>Streptophyta</taxon>
        <taxon>Embryophyta</taxon>
        <taxon>Tracheophyta</taxon>
        <taxon>Spermatophyta</taxon>
        <taxon>Magnoliopsida</taxon>
        <taxon>eudicotyledons</taxon>
        <taxon>Gunneridae</taxon>
        <taxon>Pentapetalae</taxon>
        <taxon>rosids</taxon>
        <taxon>malvids</taxon>
        <taxon>Malvales</taxon>
        <taxon>Malvaceae</taxon>
        <taxon>Malvoideae</taxon>
        <taxon>Gossypium</taxon>
    </lineage>
</organism>
<feature type="region of interest" description="Disordered" evidence="3">
    <location>
        <begin position="256"/>
        <end position="280"/>
    </location>
</feature>
<evidence type="ECO:0000313" key="5">
    <source>
        <dbReference type="Proteomes" id="UP000701853"/>
    </source>
</evidence>
<proteinExistence type="predicted"/>
<keyword evidence="5" id="KW-1185">Reference proteome</keyword>
<dbReference type="OrthoDB" id="250836at2759"/>
<feature type="compositionally biased region" description="Polar residues" evidence="3">
    <location>
        <begin position="65"/>
        <end position="112"/>
    </location>
</feature>
<evidence type="ECO:0000313" key="4">
    <source>
        <dbReference type="EMBL" id="KAG8501895.1"/>
    </source>
</evidence>
<accession>A0A8J5ZQ61</accession>
<gene>
    <name evidence="4" type="ORF">CXB51_004575</name>
</gene>
<dbReference type="AlphaFoldDB" id="A0A8J5ZQ61"/>
<comment type="subcellular location">
    <subcellularLocation>
        <location evidence="1">Nucleus</location>
    </subcellularLocation>
</comment>